<dbReference type="EMBL" id="JALGAR010000001">
    <property type="protein sequence ID" value="MCI4657141.1"/>
    <property type="molecule type" value="Genomic_DNA"/>
</dbReference>
<dbReference type="Proteomes" id="UP001165341">
    <property type="component" value="Unassembled WGS sequence"/>
</dbReference>
<dbReference type="Pfam" id="PF00482">
    <property type="entry name" value="T2SSF"/>
    <property type="match status" value="1"/>
</dbReference>
<accession>A0AA41UJN1</accession>
<keyword evidence="2" id="KW-1003">Cell membrane</keyword>
<dbReference type="PANTHER" id="PTHR35007">
    <property type="entry name" value="INTEGRAL MEMBRANE PROTEIN-RELATED"/>
    <property type="match status" value="1"/>
</dbReference>
<dbReference type="InterPro" id="IPR018076">
    <property type="entry name" value="T2SS_GspF_dom"/>
</dbReference>
<proteinExistence type="predicted"/>
<feature type="transmembrane region" description="Helical" evidence="6">
    <location>
        <begin position="94"/>
        <end position="113"/>
    </location>
</feature>
<evidence type="ECO:0000256" key="5">
    <source>
        <dbReference type="ARBA" id="ARBA00023136"/>
    </source>
</evidence>
<dbReference type="RefSeq" id="WP_243011130.1">
    <property type="nucleotide sequence ID" value="NZ_JALGAR010000001.1"/>
</dbReference>
<evidence type="ECO:0000256" key="3">
    <source>
        <dbReference type="ARBA" id="ARBA00022692"/>
    </source>
</evidence>
<feature type="transmembrane region" description="Helical" evidence="6">
    <location>
        <begin position="268"/>
        <end position="292"/>
    </location>
</feature>
<gene>
    <name evidence="8" type="ORF">MQH31_04850</name>
</gene>
<keyword evidence="9" id="KW-1185">Reference proteome</keyword>
<dbReference type="PANTHER" id="PTHR35007:SF2">
    <property type="entry name" value="PILUS ASSEMBLE PROTEIN"/>
    <property type="match status" value="1"/>
</dbReference>
<evidence type="ECO:0000256" key="4">
    <source>
        <dbReference type="ARBA" id="ARBA00022989"/>
    </source>
</evidence>
<evidence type="ECO:0000313" key="8">
    <source>
        <dbReference type="EMBL" id="MCI4657141.1"/>
    </source>
</evidence>
<evidence type="ECO:0000256" key="2">
    <source>
        <dbReference type="ARBA" id="ARBA00022475"/>
    </source>
</evidence>
<name>A0AA41UJN1_9MICO</name>
<keyword evidence="3 6" id="KW-0812">Transmembrane</keyword>
<evidence type="ECO:0000256" key="1">
    <source>
        <dbReference type="ARBA" id="ARBA00004651"/>
    </source>
</evidence>
<protein>
    <submittedName>
        <fullName evidence="8">Type II secretion system F family protein</fullName>
    </submittedName>
</protein>
<comment type="caution">
    <text evidence="8">The sequence shown here is derived from an EMBL/GenBank/DDBJ whole genome shotgun (WGS) entry which is preliminary data.</text>
</comment>
<reference evidence="8" key="1">
    <citation type="submission" date="2022-03" db="EMBL/GenBank/DDBJ databases">
        <title>Cryobacterium sp. nov. strain ZS14-85, isolated from Antarctic soil.</title>
        <authorList>
            <person name="Li J."/>
            <person name="Niu G."/>
        </authorList>
    </citation>
    <scope>NUCLEOTIDE SEQUENCE</scope>
    <source>
        <strain evidence="8">ZS14-85</strain>
    </source>
</reference>
<sequence length="302" mass="31995">MRLVLGCLLGAGLLLMAAPFLWPRRRAEAGTPASDHNPVDGETGHPRQRGLVALRGALAQAGLGSLPLPAFAAISLLLGLAGAALAQALTGVRALGVVAGVVGVVVPMVIVFWRARERRRSNRTVWPDVVDHLVSAVRSGLALPDSVSTLAESGPAPTRAAFADFSRDYRATGSFGYAVDRLKAGLADPVADRILETLRMAREVGGSDLTLVLRDLAAWLRQDAAIRAEVEARQSWVVNAARLGVAAPWIVLLLLSSRPEGAVAYNTGSGVVVIVSGLAVSVIAYRLMVVIGRLPEERRWFR</sequence>
<feature type="transmembrane region" description="Helical" evidence="6">
    <location>
        <begin position="236"/>
        <end position="256"/>
    </location>
</feature>
<evidence type="ECO:0000259" key="7">
    <source>
        <dbReference type="Pfam" id="PF00482"/>
    </source>
</evidence>
<dbReference type="AlphaFoldDB" id="A0AA41UJN1"/>
<organism evidence="8 9">
    <name type="scientific">Cryobacterium zhongshanensis</name>
    <dbReference type="NCBI Taxonomy" id="2928153"/>
    <lineage>
        <taxon>Bacteria</taxon>
        <taxon>Bacillati</taxon>
        <taxon>Actinomycetota</taxon>
        <taxon>Actinomycetes</taxon>
        <taxon>Micrococcales</taxon>
        <taxon>Microbacteriaceae</taxon>
        <taxon>Cryobacterium</taxon>
    </lineage>
</organism>
<keyword evidence="5 6" id="KW-0472">Membrane</keyword>
<comment type="subcellular location">
    <subcellularLocation>
        <location evidence="1">Cell membrane</location>
        <topology evidence="1">Multi-pass membrane protein</topology>
    </subcellularLocation>
</comment>
<dbReference type="GO" id="GO:0005886">
    <property type="term" value="C:plasma membrane"/>
    <property type="evidence" value="ECO:0007669"/>
    <property type="project" value="UniProtKB-SubCell"/>
</dbReference>
<evidence type="ECO:0000256" key="6">
    <source>
        <dbReference type="SAM" id="Phobius"/>
    </source>
</evidence>
<keyword evidence="4 6" id="KW-1133">Transmembrane helix</keyword>
<evidence type="ECO:0000313" key="9">
    <source>
        <dbReference type="Proteomes" id="UP001165341"/>
    </source>
</evidence>
<feature type="domain" description="Type II secretion system protein GspF" evidence="7">
    <location>
        <begin position="131"/>
        <end position="255"/>
    </location>
</feature>